<proteinExistence type="predicted"/>
<dbReference type="Proteomes" id="UP000005926">
    <property type="component" value="Unassembled WGS sequence"/>
</dbReference>
<keyword evidence="2" id="KW-1185">Reference proteome</keyword>
<evidence type="ECO:0000313" key="1">
    <source>
        <dbReference type="EMBL" id="EEW36489.1"/>
    </source>
</evidence>
<dbReference type="EMBL" id="ACKZ01000029">
    <property type="protein sequence ID" value="EEW36489.1"/>
    <property type="molecule type" value="Genomic_DNA"/>
</dbReference>
<organism evidence="1 2">
    <name type="scientific">Granulicatella adiacens ATCC 49175</name>
    <dbReference type="NCBI Taxonomy" id="638301"/>
    <lineage>
        <taxon>Bacteria</taxon>
        <taxon>Bacillati</taxon>
        <taxon>Bacillota</taxon>
        <taxon>Bacilli</taxon>
        <taxon>Lactobacillales</taxon>
        <taxon>Carnobacteriaceae</taxon>
        <taxon>Granulicatella</taxon>
    </lineage>
</organism>
<dbReference type="RefSeq" id="WP_005606472.1">
    <property type="nucleotide sequence ID" value="NZ_CP102283.1"/>
</dbReference>
<dbReference type="InterPro" id="IPR028954">
    <property type="entry name" value="Imm59"/>
</dbReference>
<dbReference type="GeneID" id="78412405"/>
<accession>C8NIU2</accession>
<gene>
    <name evidence="1" type="ORF">HMPREF0444_1837</name>
</gene>
<name>C8NIU2_9LACT</name>
<dbReference type="Pfam" id="PF15597">
    <property type="entry name" value="Imm59"/>
    <property type="match status" value="1"/>
</dbReference>
<dbReference type="STRING" id="638301.HMPREF0444_1837"/>
<dbReference type="AlphaFoldDB" id="C8NIU2"/>
<evidence type="ECO:0000313" key="2">
    <source>
        <dbReference type="Proteomes" id="UP000005926"/>
    </source>
</evidence>
<protein>
    <submittedName>
        <fullName evidence="1">Uncharacterized protein</fullName>
    </submittedName>
</protein>
<comment type="caution">
    <text evidence="1">The sequence shown here is derived from an EMBL/GenBank/DDBJ whole genome shotgun (WGS) entry which is preliminary data.</text>
</comment>
<reference evidence="1 2" key="1">
    <citation type="submission" date="2009-08" db="EMBL/GenBank/DDBJ databases">
        <authorList>
            <person name="Muzny D."/>
            <person name="Qin X."/>
            <person name="Deng J."/>
            <person name="Jiang H."/>
            <person name="Liu Y."/>
            <person name="Qu J."/>
            <person name="Song X.-Z."/>
            <person name="Zhang L."/>
            <person name="Thornton R."/>
            <person name="Coyle M."/>
            <person name="Francisco L."/>
            <person name="Jackson L."/>
            <person name="Javaid M."/>
            <person name="Korchina V."/>
            <person name="Kovar C."/>
            <person name="Mata R."/>
            <person name="Mathew T."/>
            <person name="Ngo R."/>
            <person name="Nguyen L."/>
            <person name="Nguyen N."/>
            <person name="Okwuonu G."/>
            <person name="Ongeri F."/>
            <person name="Pham C."/>
            <person name="Simmons D."/>
            <person name="Wilczek-Boney K."/>
            <person name="Hale W."/>
            <person name="Jakkamsetti A."/>
            <person name="Pham P."/>
            <person name="Ruth R."/>
            <person name="San Lucas F."/>
            <person name="Warren J."/>
            <person name="Zhang J."/>
            <person name="Zhao Z."/>
            <person name="Zhou C."/>
            <person name="Zhu D."/>
            <person name="Lee S."/>
            <person name="Bess C."/>
            <person name="Blankenburg K."/>
            <person name="Forbes L."/>
            <person name="Fu Q."/>
            <person name="Gubbala S."/>
            <person name="Hirani K."/>
            <person name="Jayaseelan J.C."/>
            <person name="Lara F."/>
            <person name="Munidasa M."/>
            <person name="Palculict T."/>
            <person name="Patil S."/>
            <person name="Pu L.-L."/>
            <person name="Saada N."/>
            <person name="Tang L."/>
            <person name="Weissenberger G."/>
            <person name="Zhu Y."/>
            <person name="Hemphill L."/>
            <person name="Shang Y."/>
            <person name="Youmans B."/>
            <person name="Ayvaz T."/>
            <person name="Ross M."/>
            <person name="Santibanez J."/>
            <person name="Aqrawi P."/>
            <person name="Gross S."/>
            <person name="Joshi V."/>
            <person name="Fowler G."/>
            <person name="Nazareth L."/>
            <person name="Reid J."/>
            <person name="Worley K."/>
            <person name="Petrosino J."/>
            <person name="Highlander S."/>
            <person name="Gibbs R."/>
        </authorList>
    </citation>
    <scope>NUCLEOTIDE SEQUENCE [LARGE SCALE GENOMIC DNA]</scope>
    <source>
        <strain evidence="1 2">ATCC 49175</strain>
    </source>
</reference>
<sequence length="107" mass="12800">MDHREQQLELLSEIKERGLESLSYVLFDEHSSQPYAFHLFYDNNKYKINTRDERSYVIGNTVEFDSFSNAKQYFIDKLERFVEVTLKGRKLGFKPPYPSPLWDTPEQ</sequence>
<dbReference type="HOGENOM" id="CLU_173193_0_0_9"/>